<dbReference type="RefSeq" id="YP_009481892.1">
    <property type="nucleotide sequence ID" value="NC_037666.1"/>
</dbReference>
<reference evidence="3" key="1">
    <citation type="journal article" date="2018" name="Nat. Commun.">
        <title>Diversity and evolution of the emerging Pandoraviridae family.</title>
        <authorList>
            <person name="Legendre M."/>
            <person name="Fabre E."/>
            <person name="Poirot O."/>
            <person name="Jeudy S."/>
            <person name="Lartigue A."/>
            <person name="Alempic J.M."/>
            <person name="Beucher L."/>
            <person name="Philippe N."/>
            <person name="Bertaux L."/>
            <person name="Christo-Foroux E."/>
            <person name="Labadie K."/>
            <person name="Coute Y."/>
            <person name="Abergel C."/>
            <person name="Claverie J.M."/>
        </authorList>
    </citation>
    <scope>NUCLEOTIDE SEQUENCE [LARGE SCALE GENOMIC DNA]</scope>
    <source>
        <strain evidence="3">Neocaledonia</strain>
    </source>
</reference>
<keyword evidence="2" id="KW-0472">Membrane</keyword>
<proteinExistence type="predicted"/>
<evidence type="ECO:0000256" key="2">
    <source>
        <dbReference type="SAM" id="Phobius"/>
    </source>
</evidence>
<name>A0A2U7UBQ6_9VIRU</name>
<keyword evidence="2" id="KW-1133">Transmembrane helix</keyword>
<feature type="region of interest" description="Disordered" evidence="1">
    <location>
        <begin position="1"/>
        <end position="23"/>
    </location>
</feature>
<dbReference type="GeneID" id="36842602"/>
<keyword evidence="2" id="KW-0812">Transmembrane</keyword>
<organism evidence="3">
    <name type="scientific">Pandoravirus neocaledonia</name>
    <dbReference type="NCBI Taxonomy" id="2107708"/>
    <lineage>
        <taxon>Viruses</taxon>
        <taxon>Pandoravirus</taxon>
    </lineage>
</organism>
<feature type="compositionally biased region" description="Low complexity" evidence="1">
    <location>
        <begin position="1"/>
        <end position="16"/>
    </location>
</feature>
<feature type="transmembrane region" description="Helical" evidence="2">
    <location>
        <begin position="46"/>
        <end position="65"/>
    </location>
</feature>
<feature type="transmembrane region" description="Helical" evidence="2">
    <location>
        <begin position="71"/>
        <end position="100"/>
    </location>
</feature>
<protein>
    <submittedName>
        <fullName evidence="3">Uncharacterized protein</fullName>
    </submittedName>
</protein>
<evidence type="ECO:0000313" key="3">
    <source>
        <dbReference type="EMBL" id="AVK75889.1"/>
    </source>
</evidence>
<sequence>MVTTSTTNAMVTTPSTRSSTDCAKTARARAERAVAHARRTMRRGTITGALAGAASFYVADVASGFGDDSIALAYVSALPVCVVLAGICGTASAGAAALLVPRRRHRRVMAGWCLAAAASTWLWWRKPVEACQSL</sequence>
<gene>
    <name evidence="3" type="ORF">pneo_cds_282</name>
</gene>
<dbReference type="KEGG" id="vg:36842602"/>
<evidence type="ECO:0000256" key="1">
    <source>
        <dbReference type="SAM" id="MobiDB-lite"/>
    </source>
</evidence>
<dbReference type="Proteomes" id="UP000249287">
    <property type="component" value="Segment"/>
</dbReference>
<dbReference type="EMBL" id="MG011690">
    <property type="protein sequence ID" value="AVK75889.1"/>
    <property type="molecule type" value="Genomic_DNA"/>
</dbReference>
<accession>A0A2U7UBQ6</accession>